<dbReference type="Proteomes" id="UP000245974">
    <property type="component" value="Unassembled WGS sequence"/>
</dbReference>
<sequence>MNMRSSKIESVYWFGRHLYRMHYLSHQVPFQQNDKALNFSRAFCLPAFDASSLNDLLYDHKQPFSFYKQFQVIKRDLVDIKGLLSQQTFQQLSELANQATENTVKISQLINESKIILEKESHEILLFYRLGKHIERLDIQLKLGMSVSNSVTSIAPMIQLLHARGGWGSLSEAWLKFKKFSDMNHFYHFNDQMQCAFEVNHS</sequence>
<name>A0A2U3MXT9_9GAMM</name>
<dbReference type="RefSeq" id="WP_121973620.1">
    <property type="nucleotide sequence ID" value="NZ_OOGT01000043.1"/>
</dbReference>
<protein>
    <recommendedName>
        <fullName evidence="3">DUF403 domain-containing protein</fullName>
    </recommendedName>
</protein>
<reference evidence="2" key="1">
    <citation type="submission" date="2018-03" db="EMBL/GenBank/DDBJ databases">
        <authorList>
            <person name="Blom J."/>
        </authorList>
    </citation>
    <scope>NUCLEOTIDE SEQUENCE [LARGE SCALE GENOMIC DNA]</scope>
    <source>
        <strain evidence="2">KPC-SM-21</strain>
    </source>
</reference>
<accession>A0A2U3MXT9</accession>
<organism evidence="1 2">
    <name type="scientific">Acinetobacter stercoris</name>
    <dbReference type="NCBI Taxonomy" id="2126983"/>
    <lineage>
        <taxon>Bacteria</taxon>
        <taxon>Pseudomonadati</taxon>
        <taxon>Pseudomonadota</taxon>
        <taxon>Gammaproteobacteria</taxon>
        <taxon>Moraxellales</taxon>
        <taxon>Moraxellaceae</taxon>
        <taxon>Acinetobacter</taxon>
    </lineage>
</organism>
<evidence type="ECO:0000313" key="2">
    <source>
        <dbReference type="Proteomes" id="UP000245974"/>
    </source>
</evidence>
<evidence type="ECO:0008006" key="3">
    <source>
        <dbReference type="Google" id="ProtNLM"/>
    </source>
</evidence>
<evidence type="ECO:0000313" key="1">
    <source>
        <dbReference type="EMBL" id="SPL70119.1"/>
    </source>
</evidence>
<dbReference type="EMBL" id="OOGT01000043">
    <property type="protein sequence ID" value="SPL70119.1"/>
    <property type="molecule type" value="Genomic_DNA"/>
</dbReference>
<dbReference type="OrthoDB" id="9803532at2"/>
<gene>
    <name evidence="1" type="ORF">KPC_1297</name>
</gene>
<dbReference type="InParanoid" id="A0A2U3MXT9"/>
<dbReference type="AlphaFoldDB" id="A0A2U3MXT9"/>
<proteinExistence type="predicted"/>
<keyword evidence="2" id="KW-1185">Reference proteome</keyword>